<sequence>MAAYRPPGRSGRSGRTQADNDIFEGLPVKQWSSAPSRISLAPPPTEAEIEKAHDKWADPAMPENFQLLLPHTQQLLRIARSGRYGTKRKTAPDAEPDADDFNARDEEALPDDILAKPTQTEEKGFVARKWRQVPEAALVPEHLHWEFLAKRRKGLSNFYHGGGTEISSGGMPQIAKRKTRVQRVLDPATGESVIYEVLALEGQVLENELPADSQMQAVRLEPGTTVEGLGTADDEGLISLVPANPAAASRRNRPPPKKKGGPGRGKKRVTFTNPDGSTYTTIVPNATKIVPQPGQTVKHVAKGEDAGRDVSMEEAARLAHENGGEVGEGDDEGDDDDEGDEGDEDDDREDGEIPDDDAEVATTPAKKASAEPKTVAPEAVPVSTEPVEAPPAPMDLTQPSQTTHDSAPATVPHADTDIEMEDRPSEAQPPQPEVEDELLEKSVPEEAIAKEPSQPAEGPLPVPEPESMEGITESGPAPESESASKEDEPEESVKKESPVDEPLSHDATQEVPLSEKPAPEGLAQHEPTAPEPAERPAVEAVAPQAEETTPEPKVEQPASIDAEQESESVEQPAVAEAAVSEDVAQSGLQDNEKQAEETEAASEETEKKQTGAEEKPKEGDEDLLGSLERSLEG</sequence>
<feature type="compositionally biased region" description="Low complexity" evidence="1">
    <location>
        <begin position="538"/>
        <end position="547"/>
    </location>
</feature>
<evidence type="ECO:0000313" key="2">
    <source>
        <dbReference type="EMBL" id="KAL1583392.1"/>
    </source>
</evidence>
<feature type="compositionally biased region" description="Acidic residues" evidence="1">
    <location>
        <begin position="327"/>
        <end position="359"/>
    </location>
</feature>
<protein>
    <submittedName>
        <fullName evidence="2">Uncharacterized protein</fullName>
    </submittedName>
</protein>
<feature type="compositionally biased region" description="Polar residues" evidence="1">
    <location>
        <begin position="270"/>
        <end position="280"/>
    </location>
</feature>
<gene>
    <name evidence="2" type="ORF">WHR41_08012</name>
</gene>
<dbReference type="Proteomes" id="UP000803884">
    <property type="component" value="Unassembled WGS sequence"/>
</dbReference>
<name>A0AB34KED3_9PEZI</name>
<feature type="region of interest" description="Disordered" evidence="1">
    <location>
        <begin position="308"/>
        <end position="633"/>
    </location>
</feature>
<feature type="compositionally biased region" description="Basic residues" evidence="1">
    <location>
        <begin position="250"/>
        <end position="269"/>
    </location>
</feature>
<feature type="compositionally biased region" description="Low complexity" evidence="1">
    <location>
        <begin position="573"/>
        <end position="584"/>
    </location>
</feature>
<feature type="compositionally biased region" description="Basic and acidic residues" evidence="1">
    <location>
        <begin position="482"/>
        <end position="508"/>
    </location>
</feature>
<evidence type="ECO:0000313" key="3">
    <source>
        <dbReference type="Proteomes" id="UP000803884"/>
    </source>
</evidence>
<keyword evidence="3" id="KW-1185">Reference proteome</keyword>
<feature type="compositionally biased region" description="Basic and acidic residues" evidence="1">
    <location>
        <begin position="308"/>
        <end position="323"/>
    </location>
</feature>
<dbReference type="EMBL" id="JAAQHG020000036">
    <property type="protein sequence ID" value="KAL1583392.1"/>
    <property type="molecule type" value="Genomic_DNA"/>
</dbReference>
<accession>A0AB34KED3</accession>
<evidence type="ECO:0000256" key="1">
    <source>
        <dbReference type="SAM" id="MobiDB-lite"/>
    </source>
</evidence>
<dbReference type="AlphaFoldDB" id="A0AB34KED3"/>
<dbReference type="GeneID" id="96009454"/>
<dbReference type="RefSeq" id="XP_069226499.1">
    <property type="nucleotide sequence ID" value="XM_069376616.1"/>
</dbReference>
<feature type="region of interest" description="Disordered" evidence="1">
    <location>
        <begin position="1"/>
        <end position="28"/>
    </location>
</feature>
<comment type="caution">
    <text evidence="2">The sequence shown here is derived from an EMBL/GenBank/DDBJ whole genome shotgun (WGS) entry which is preliminary data.</text>
</comment>
<proteinExistence type="predicted"/>
<reference evidence="2 3" key="1">
    <citation type="journal article" date="2020" name="Microbiol. Resour. Announc.">
        <title>Draft Genome Sequence of a Cladosporium Species Isolated from the Mesophotic Ascidian Didemnum maculosum.</title>
        <authorList>
            <person name="Gioti A."/>
            <person name="Siaperas R."/>
            <person name="Nikolaivits E."/>
            <person name="Le Goff G."/>
            <person name="Ouazzani J."/>
            <person name="Kotoulas G."/>
            <person name="Topakas E."/>
        </authorList>
    </citation>
    <scope>NUCLEOTIDE SEQUENCE [LARGE SCALE GENOMIC DNA]</scope>
    <source>
        <strain evidence="2 3">TM138-S3</strain>
    </source>
</reference>
<feature type="compositionally biased region" description="Basic and acidic residues" evidence="1">
    <location>
        <begin position="604"/>
        <end position="618"/>
    </location>
</feature>
<organism evidence="2 3">
    <name type="scientific">Cladosporium halotolerans</name>
    <dbReference type="NCBI Taxonomy" id="1052096"/>
    <lineage>
        <taxon>Eukaryota</taxon>
        <taxon>Fungi</taxon>
        <taxon>Dikarya</taxon>
        <taxon>Ascomycota</taxon>
        <taxon>Pezizomycotina</taxon>
        <taxon>Dothideomycetes</taxon>
        <taxon>Dothideomycetidae</taxon>
        <taxon>Cladosporiales</taxon>
        <taxon>Cladosporiaceae</taxon>
        <taxon>Cladosporium</taxon>
    </lineage>
</organism>
<feature type="compositionally biased region" description="Low complexity" evidence="1">
    <location>
        <begin position="1"/>
        <end position="15"/>
    </location>
</feature>
<feature type="region of interest" description="Disordered" evidence="1">
    <location>
        <begin position="242"/>
        <end position="280"/>
    </location>
</feature>
<feature type="compositionally biased region" description="Basic and acidic residues" evidence="1">
    <location>
        <begin position="439"/>
        <end position="449"/>
    </location>
</feature>